<keyword evidence="2" id="KW-1185">Reference proteome</keyword>
<dbReference type="EMBL" id="LSYV01000122">
    <property type="protein sequence ID" value="KXZ42716.1"/>
    <property type="molecule type" value="Genomic_DNA"/>
</dbReference>
<proteinExistence type="predicted"/>
<evidence type="ECO:0000313" key="1">
    <source>
        <dbReference type="EMBL" id="KXZ42716.1"/>
    </source>
</evidence>
<dbReference type="Proteomes" id="UP000075714">
    <property type="component" value="Unassembled WGS sequence"/>
</dbReference>
<gene>
    <name evidence="1" type="ORF">GPECTOR_122g457</name>
</gene>
<organism evidence="1 2">
    <name type="scientific">Gonium pectorale</name>
    <name type="common">Green alga</name>
    <dbReference type="NCBI Taxonomy" id="33097"/>
    <lineage>
        <taxon>Eukaryota</taxon>
        <taxon>Viridiplantae</taxon>
        <taxon>Chlorophyta</taxon>
        <taxon>core chlorophytes</taxon>
        <taxon>Chlorophyceae</taxon>
        <taxon>CS clade</taxon>
        <taxon>Chlamydomonadales</taxon>
        <taxon>Volvocaceae</taxon>
        <taxon>Gonium</taxon>
    </lineage>
</organism>
<accession>A0A150FYM0</accession>
<sequence length="127" mass="13388">MKQSWRLLSDVLEVTSSWARPINLKEALGVTSFVGIAFVGVDQWVTNVQVTAQTAVLDSKLTAAAAGLSADILVVDSKLTAAAAGLSADVKVLDAKMMTAVAGLSAEVKVVNAKVDQILERLPPKRR</sequence>
<reference evidence="2" key="1">
    <citation type="journal article" date="2016" name="Nat. Commun.">
        <title>The Gonium pectorale genome demonstrates co-option of cell cycle regulation during the evolution of multicellularity.</title>
        <authorList>
            <person name="Hanschen E.R."/>
            <person name="Marriage T.N."/>
            <person name="Ferris P.J."/>
            <person name="Hamaji T."/>
            <person name="Toyoda A."/>
            <person name="Fujiyama A."/>
            <person name="Neme R."/>
            <person name="Noguchi H."/>
            <person name="Minakuchi Y."/>
            <person name="Suzuki M."/>
            <person name="Kawai-Toyooka H."/>
            <person name="Smith D.R."/>
            <person name="Sparks H."/>
            <person name="Anderson J."/>
            <person name="Bakaric R."/>
            <person name="Luria V."/>
            <person name="Karger A."/>
            <person name="Kirschner M.W."/>
            <person name="Durand P.M."/>
            <person name="Michod R.E."/>
            <person name="Nozaki H."/>
            <person name="Olson B.J."/>
        </authorList>
    </citation>
    <scope>NUCLEOTIDE SEQUENCE [LARGE SCALE GENOMIC DNA]</scope>
    <source>
        <strain evidence="2">NIES-2863</strain>
    </source>
</reference>
<name>A0A150FYM0_GONPE</name>
<comment type="caution">
    <text evidence="1">The sequence shown here is derived from an EMBL/GenBank/DDBJ whole genome shotgun (WGS) entry which is preliminary data.</text>
</comment>
<dbReference type="AlphaFoldDB" id="A0A150FYM0"/>
<protein>
    <submittedName>
        <fullName evidence="1">Uncharacterized protein</fullName>
    </submittedName>
</protein>
<evidence type="ECO:0000313" key="2">
    <source>
        <dbReference type="Proteomes" id="UP000075714"/>
    </source>
</evidence>